<evidence type="ECO:0000256" key="2">
    <source>
        <dbReference type="SAM" id="MobiDB-lite"/>
    </source>
</evidence>
<evidence type="ECO:0000256" key="3">
    <source>
        <dbReference type="SAM" id="SignalP"/>
    </source>
</evidence>
<accession>A0A939FU59</accession>
<gene>
    <name evidence="5" type="ORF">J1792_25735</name>
</gene>
<dbReference type="InterPro" id="IPR029050">
    <property type="entry name" value="Immunoprotect_excell_Ig-like"/>
</dbReference>
<proteinExistence type="predicted"/>
<organism evidence="5 6">
    <name type="scientific">Streptomyces triculaminicus</name>
    <dbReference type="NCBI Taxonomy" id="2816232"/>
    <lineage>
        <taxon>Bacteria</taxon>
        <taxon>Bacillati</taxon>
        <taxon>Actinomycetota</taxon>
        <taxon>Actinomycetes</taxon>
        <taxon>Kitasatosporales</taxon>
        <taxon>Streptomycetaceae</taxon>
        <taxon>Streptomyces</taxon>
    </lineage>
</organism>
<dbReference type="AlphaFoldDB" id="A0A939FU59"/>
<dbReference type="InterPro" id="IPR029051">
    <property type="entry name" value="DUF4352"/>
</dbReference>
<keyword evidence="1 3" id="KW-0732">Signal</keyword>
<dbReference type="Pfam" id="PF11611">
    <property type="entry name" value="DUF4352"/>
    <property type="match status" value="1"/>
</dbReference>
<keyword evidence="6" id="KW-1185">Reference proteome</keyword>
<dbReference type="Proteomes" id="UP000664781">
    <property type="component" value="Unassembled WGS sequence"/>
</dbReference>
<evidence type="ECO:0000259" key="4">
    <source>
        <dbReference type="Pfam" id="PF11611"/>
    </source>
</evidence>
<evidence type="ECO:0000313" key="5">
    <source>
        <dbReference type="EMBL" id="MBO0656047.1"/>
    </source>
</evidence>
<dbReference type="Gene3D" id="2.60.40.1240">
    <property type="match status" value="1"/>
</dbReference>
<feature type="domain" description="DUF4352" evidence="4">
    <location>
        <begin position="78"/>
        <end position="187"/>
    </location>
</feature>
<reference evidence="5" key="1">
    <citation type="submission" date="2021-03" db="EMBL/GenBank/DDBJ databases">
        <title>Streptomyces strains.</title>
        <authorList>
            <person name="Lund M.B."/>
            <person name="Toerring T."/>
        </authorList>
    </citation>
    <scope>NUCLEOTIDE SEQUENCE</scope>
    <source>
        <strain evidence="5">JCM 4242</strain>
    </source>
</reference>
<sequence>MRRQLSTAAIVIALAATATACNSDGVDAKPDSNASAAQSQAPKDPAPGADKGDKGADKGGDLAVGGTAKVKAKNGAEISVTLKNWTDPAKSNNKYMMPKPGNRWVAAQFEIVNTGAAVYDDSPANGVKVLDDQGQSFTHSIGESTAGPNLPATVKLKAGEKALGYVIVSVPENGKPKSVTFTPDSGFAQDTGKWAVGK</sequence>
<protein>
    <submittedName>
        <fullName evidence="5">DUF4352 domain-containing protein</fullName>
    </submittedName>
</protein>
<feature type="compositionally biased region" description="Basic and acidic residues" evidence="2">
    <location>
        <begin position="50"/>
        <end position="60"/>
    </location>
</feature>
<dbReference type="EMBL" id="JAFMOF010000004">
    <property type="protein sequence ID" value="MBO0656047.1"/>
    <property type="molecule type" value="Genomic_DNA"/>
</dbReference>
<feature type="signal peptide" evidence="3">
    <location>
        <begin position="1"/>
        <end position="20"/>
    </location>
</feature>
<evidence type="ECO:0000256" key="1">
    <source>
        <dbReference type="ARBA" id="ARBA00022729"/>
    </source>
</evidence>
<comment type="caution">
    <text evidence="5">The sequence shown here is derived from an EMBL/GenBank/DDBJ whole genome shotgun (WGS) entry which is preliminary data.</text>
</comment>
<feature type="region of interest" description="Disordered" evidence="2">
    <location>
        <begin position="27"/>
        <end position="62"/>
    </location>
</feature>
<dbReference type="RefSeq" id="WP_143587656.1">
    <property type="nucleotide sequence ID" value="NZ_JAFMOF010000004.1"/>
</dbReference>
<evidence type="ECO:0000313" key="6">
    <source>
        <dbReference type="Proteomes" id="UP000664781"/>
    </source>
</evidence>
<dbReference type="PROSITE" id="PS51257">
    <property type="entry name" value="PROKAR_LIPOPROTEIN"/>
    <property type="match status" value="1"/>
</dbReference>
<name>A0A939FU59_9ACTN</name>
<feature type="chain" id="PRO_5038909250" evidence="3">
    <location>
        <begin position="21"/>
        <end position="198"/>
    </location>
</feature>